<dbReference type="PANTHER" id="PTHR13301">
    <property type="entry name" value="X-BOX TRANSCRIPTION FACTOR-RELATED"/>
    <property type="match status" value="1"/>
</dbReference>
<keyword evidence="2" id="KW-0328">Glycosyltransferase</keyword>
<evidence type="ECO:0000256" key="11">
    <source>
        <dbReference type="SAM" id="Phobius"/>
    </source>
</evidence>
<dbReference type="InterPro" id="IPR029044">
    <property type="entry name" value="Nucleotide-diphossugar_trans"/>
</dbReference>
<keyword evidence="3" id="KW-0808">Transferase</keyword>
<feature type="transmembrane region" description="Helical" evidence="11">
    <location>
        <begin position="894"/>
        <end position="912"/>
    </location>
</feature>
<keyword evidence="7" id="KW-0961">Cell wall biogenesis/degradation</keyword>
<dbReference type="GO" id="GO:0071555">
    <property type="term" value="P:cell wall organization"/>
    <property type="evidence" value="ECO:0007669"/>
    <property type="project" value="UniProtKB-KW"/>
</dbReference>
<feature type="active site" evidence="8">
    <location>
        <position position="674"/>
    </location>
</feature>
<dbReference type="GO" id="GO:0016760">
    <property type="term" value="F:cellulose synthase (UDP-forming) activity"/>
    <property type="evidence" value="ECO:0007669"/>
    <property type="project" value="InterPro"/>
</dbReference>
<evidence type="ECO:0000256" key="8">
    <source>
        <dbReference type="PIRSR" id="PIRSR605150-1"/>
    </source>
</evidence>
<evidence type="ECO:0000256" key="6">
    <source>
        <dbReference type="ARBA" id="ARBA00023136"/>
    </source>
</evidence>
<feature type="transmembrane region" description="Helical" evidence="11">
    <location>
        <begin position="755"/>
        <end position="779"/>
    </location>
</feature>
<feature type="binding site" evidence="9">
    <location>
        <position position="332"/>
    </location>
    <ligand>
        <name>UDP-alpha-D-glucose</name>
        <dbReference type="ChEBI" id="CHEBI:58885"/>
    </ligand>
</feature>
<name>A0A4Y1QKW2_PRUDU</name>
<gene>
    <name evidence="12" type="ORF">Prudu_000197</name>
</gene>
<evidence type="ECO:0000256" key="9">
    <source>
        <dbReference type="PIRSR" id="PIRSR605150-2"/>
    </source>
</evidence>
<dbReference type="Gene3D" id="3.90.550.10">
    <property type="entry name" value="Spore Coat Polysaccharide Biosynthesis Protein SpsA, Chain A"/>
    <property type="match status" value="1"/>
</dbReference>
<dbReference type="AlphaFoldDB" id="A0A4Y1QKW2"/>
<feature type="active site" evidence="8">
    <location>
        <position position="332"/>
    </location>
</feature>
<evidence type="ECO:0000256" key="7">
    <source>
        <dbReference type="ARBA" id="ARBA00023316"/>
    </source>
</evidence>
<dbReference type="GO" id="GO:0030244">
    <property type="term" value="P:cellulose biosynthetic process"/>
    <property type="evidence" value="ECO:0007669"/>
    <property type="project" value="InterPro"/>
</dbReference>
<keyword evidence="5 11" id="KW-1133">Transmembrane helix</keyword>
<evidence type="ECO:0000256" key="1">
    <source>
        <dbReference type="ARBA" id="ARBA00004127"/>
    </source>
</evidence>
<comment type="subcellular location">
    <subcellularLocation>
        <location evidence="1">Endomembrane system</location>
        <topology evidence="1">Multi-pass membrane protein</topology>
    </subcellularLocation>
</comment>
<evidence type="ECO:0000256" key="5">
    <source>
        <dbReference type="ARBA" id="ARBA00022989"/>
    </source>
</evidence>
<evidence type="ECO:0000256" key="10">
    <source>
        <dbReference type="PIRSR" id="PIRSR605150-3"/>
    </source>
</evidence>
<dbReference type="CDD" id="cd09272">
    <property type="entry name" value="RNase_HI_RT_Ty1"/>
    <property type="match status" value="1"/>
</dbReference>
<proteinExistence type="predicted"/>
<accession>A0A4Y1QKW2</accession>
<feature type="binding site" evidence="10">
    <location>
        <position position="495"/>
    </location>
    <ligand>
        <name>Mn(2+)</name>
        <dbReference type="ChEBI" id="CHEBI:29035"/>
    </ligand>
</feature>
<reference evidence="12" key="1">
    <citation type="journal article" date="2019" name="Science">
        <title>Mutation of a bHLH transcription factor allowed almond domestication.</title>
        <authorList>
            <person name="Sanchez-Perez R."/>
            <person name="Pavan S."/>
            <person name="Mazzeo R."/>
            <person name="Moldovan C."/>
            <person name="Aiese Cigliano R."/>
            <person name="Del Cueto J."/>
            <person name="Ricciardi F."/>
            <person name="Lotti C."/>
            <person name="Ricciardi L."/>
            <person name="Dicenta F."/>
            <person name="Lopez-Marques R.L."/>
            <person name="Lindberg Moller B."/>
        </authorList>
    </citation>
    <scope>NUCLEOTIDE SEQUENCE</scope>
</reference>
<dbReference type="InterPro" id="IPR005150">
    <property type="entry name" value="Cellulose_synth"/>
</dbReference>
<dbReference type="GO" id="GO:0016020">
    <property type="term" value="C:membrane"/>
    <property type="evidence" value="ECO:0007669"/>
    <property type="project" value="InterPro"/>
</dbReference>
<protein>
    <submittedName>
        <fullName evidence="12">Cellulose synthase like G2</fullName>
    </submittedName>
</protein>
<feature type="binding site" evidence="10">
    <location>
        <position position="471"/>
    </location>
    <ligand>
        <name>Mn(2+)</name>
        <dbReference type="ChEBI" id="CHEBI:29035"/>
    </ligand>
</feature>
<sequence>MSRDRERGLLGLSQKGYIEKVLRRFNMENCAGGDVPFSKGDKLSMEQSPKTEQEKLEMVDKPYASLVGSLMYAQSNPGQAHWVAAKKVLRYLQRTKSYNLVYRQVENLELFGYADADLGGCVDSLKSTSGYVFLFGGGAVSWKSVKQTHTATSTMQSEYIACYEAASQAIWLKNFITSLRVVDSIERPVQIWNDNSAAVFFTKSNKRSSGTKHLKFKYLSVRENIRDGLVKLDHIGTHFMIADPLTKGLPNGVFHGHLVSSVDKLASITTLDTYSRKSYFGKGDLCSLICNLFGLHTADPEKEPTVGVMNTVLFAMAMDYPPEKLHVYLSDDGGAAVTLKGMREAWRFAKWWLPFCRRYGIKCRAPEAYFSAEEEDADFGGSEFIQEREDIKLPELMGEIWVQEKYEAFKKKVKATVGDTRSGPSRNHPAVIEVIQETSSEDAIQENETKNMPLLVYVSREKRPSHFHNFKAGALNVLLRVSGVISNSPYILGLDCDMHCHDPSSARQAMCFHLDPKISPSLAFVQFPQKFHNISNNDIYDSQMRSIFSLLWQGVDGVGGPGVAGTGYYIKRLSLCSSSKHEDGDPMKLRQSFGPSNEFIKCLHQNKKPDMLIHRKNALLNEAQLLASCAFENGTEWGEEASTDTFKTIPIESFNLIILIIIVVGFMYGSVAEDYVTGFRLHCKGWISVYYNPPRPQFLGRGITNLDDFFVHVTRWTSGMVDVLFSKFCPLIYGPLKTSTFLQSMCYAEMALVPIFHFLPLWCLATIPQLCLLNGIPLYPEVSNSYFIVFSFVFLSLISKHLYEVLSTGFTFRHWINEQRVWMMKSVISDLYGSVDGFMKKIGMREASFYLTNKVDDVDQLKRYNMGVFDFQTSILFLAPMAALSHLVGGVGQIFIQVFIPFYVILMNYPIVEGMLIRKDGGRIPPSVTLLSAIQGQ</sequence>
<dbReference type="SUPFAM" id="SSF53448">
    <property type="entry name" value="Nucleotide-diphospho-sugar transferases"/>
    <property type="match status" value="1"/>
</dbReference>
<feature type="transmembrane region" description="Helical" evidence="11">
    <location>
        <begin position="868"/>
        <end position="888"/>
    </location>
</feature>
<feature type="binding site" evidence="9">
    <location>
        <position position="302"/>
    </location>
    <ligand>
        <name>UDP-alpha-D-glucose</name>
        <dbReference type="ChEBI" id="CHEBI:58885"/>
    </ligand>
</feature>
<evidence type="ECO:0000256" key="4">
    <source>
        <dbReference type="ARBA" id="ARBA00022692"/>
    </source>
</evidence>
<evidence type="ECO:0000313" key="12">
    <source>
        <dbReference type="EMBL" id="BBG92451.1"/>
    </source>
</evidence>
<feature type="binding site" evidence="9">
    <location>
        <position position="303"/>
    </location>
    <ligand>
        <name>UDP-alpha-D-glucose</name>
        <dbReference type="ChEBI" id="CHEBI:58885"/>
    </ligand>
</feature>
<dbReference type="GO" id="GO:0012505">
    <property type="term" value="C:endomembrane system"/>
    <property type="evidence" value="ECO:0007669"/>
    <property type="project" value="UniProtKB-SubCell"/>
</dbReference>
<feature type="transmembrane region" description="Helical" evidence="11">
    <location>
        <begin position="785"/>
        <end position="803"/>
    </location>
</feature>
<evidence type="ECO:0000256" key="2">
    <source>
        <dbReference type="ARBA" id="ARBA00022676"/>
    </source>
</evidence>
<dbReference type="EMBL" id="AP019297">
    <property type="protein sequence ID" value="BBG92451.1"/>
    <property type="molecule type" value="Genomic_DNA"/>
</dbReference>
<keyword evidence="6 11" id="KW-0472">Membrane</keyword>
<keyword evidence="4 11" id="KW-0812">Transmembrane</keyword>
<feature type="transmembrane region" description="Helical" evidence="11">
    <location>
        <begin position="653"/>
        <end position="671"/>
    </location>
</feature>
<dbReference type="Pfam" id="PF03552">
    <property type="entry name" value="Cellulose_synt"/>
    <property type="match status" value="2"/>
</dbReference>
<organism evidence="12">
    <name type="scientific">Prunus dulcis</name>
    <name type="common">Almond</name>
    <name type="synonym">Amygdalus dulcis</name>
    <dbReference type="NCBI Taxonomy" id="3755"/>
    <lineage>
        <taxon>Eukaryota</taxon>
        <taxon>Viridiplantae</taxon>
        <taxon>Streptophyta</taxon>
        <taxon>Embryophyta</taxon>
        <taxon>Tracheophyta</taxon>
        <taxon>Spermatophyta</taxon>
        <taxon>Magnoliopsida</taxon>
        <taxon>eudicotyledons</taxon>
        <taxon>Gunneridae</taxon>
        <taxon>Pentapetalae</taxon>
        <taxon>rosids</taxon>
        <taxon>fabids</taxon>
        <taxon>Rosales</taxon>
        <taxon>Rosaceae</taxon>
        <taxon>Amygdaloideae</taxon>
        <taxon>Amygdaleae</taxon>
        <taxon>Prunus</taxon>
    </lineage>
</organism>
<evidence type="ECO:0000256" key="3">
    <source>
        <dbReference type="ARBA" id="ARBA00022679"/>
    </source>
</evidence>